<dbReference type="SUPFAM" id="SSF52540">
    <property type="entry name" value="P-loop containing nucleoside triphosphate hydrolases"/>
    <property type="match status" value="1"/>
</dbReference>
<dbReference type="InterPro" id="IPR011990">
    <property type="entry name" value="TPR-like_helical_dom_sf"/>
</dbReference>
<dbReference type="PRINTS" id="PR00364">
    <property type="entry name" value="DISEASERSIST"/>
</dbReference>
<dbReference type="PANTHER" id="PTHR10098">
    <property type="entry name" value="RAPSYN-RELATED"/>
    <property type="match status" value="1"/>
</dbReference>
<accession>A0ABQ3WB58</accession>
<dbReference type="Pfam" id="PF13424">
    <property type="entry name" value="TPR_12"/>
    <property type="match status" value="4"/>
</dbReference>
<name>A0ABQ3WB58_9ACTN</name>
<dbReference type="InterPro" id="IPR002182">
    <property type="entry name" value="NB-ARC"/>
</dbReference>
<reference evidence="3" key="1">
    <citation type="submission" date="2021-01" db="EMBL/GenBank/DDBJ databases">
        <title>Whole genome shotgun sequence of Actinoplanes capillaceus NBRC 16408.</title>
        <authorList>
            <person name="Komaki H."/>
            <person name="Tamura T."/>
        </authorList>
    </citation>
    <scope>NUCLEOTIDE SEQUENCE [LARGE SCALE GENOMIC DNA]</scope>
    <source>
        <strain evidence="3">NBRC 16408</strain>
    </source>
</reference>
<organism evidence="3">
    <name type="scientific">Actinoplanes campanulatus</name>
    <dbReference type="NCBI Taxonomy" id="113559"/>
    <lineage>
        <taxon>Bacteria</taxon>
        <taxon>Bacillati</taxon>
        <taxon>Actinomycetota</taxon>
        <taxon>Actinomycetes</taxon>
        <taxon>Micromonosporales</taxon>
        <taxon>Micromonosporaceae</taxon>
        <taxon>Actinoplanes</taxon>
    </lineage>
</organism>
<dbReference type="PROSITE" id="PS50005">
    <property type="entry name" value="TPR"/>
    <property type="match status" value="3"/>
</dbReference>
<dbReference type="Pfam" id="PF00931">
    <property type="entry name" value="NB-ARC"/>
    <property type="match status" value="1"/>
</dbReference>
<feature type="domain" description="NB-ARC" evidence="2">
    <location>
        <begin position="153"/>
        <end position="302"/>
    </location>
</feature>
<dbReference type="Gene3D" id="1.25.40.10">
    <property type="entry name" value="Tetratricopeptide repeat domain"/>
    <property type="match status" value="2"/>
</dbReference>
<feature type="repeat" description="TPR" evidence="1">
    <location>
        <begin position="728"/>
        <end position="761"/>
    </location>
</feature>
<dbReference type="InterPro" id="IPR019734">
    <property type="entry name" value="TPR_rpt"/>
</dbReference>
<dbReference type="RefSeq" id="WP_204294390.1">
    <property type="nucleotide sequence ID" value="NZ_BAAAGQ010000002.1"/>
</dbReference>
<gene>
    <name evidence="3" type="ORF">Aca07nite_10990</name>
</gene>
<evidence type="ECO:0000256" key="1">
    <source>
        <dbReference type="PROSITE-ProRule" id="PRU00339"/>
    </source>
</evidence>
<protein>
    <recommendedName>
        <fullName evidence="2">NB-ARC domain-containing protein</fullName>
    </recommendedName>
</protein>
<proteinExistence type="predicted"/>
<sequence>MPRDTFAAPPDPAEAGTVDDLVERLRLLKVWAGDPSYETIKERVNAAWTAQGRPAGELARRSTVANCFQSGRRRLNTDLVVAVVQALRDDTGYVTQWRQALRVIGGEVEAVSQVRVQDTLPQDLVGFTGRTGELNRLSDAVRQATRAGGAVVISAIEGMAGVGKTQLAVHAGHLLLREEQFDRVLFVNLRGFHPDPAQPPADPAAVLDGFLRLLGTPGHQIPHQLAARAAAYRNRLAGARALIVLDNAATAEQVRPLLPDMSGCVTLVTSRRSLAELHPTAHLTVDVFDPDEAMAFLTAAVSDLPIGPNPDAIARIARRCGYLPLALGLIAGHIRNTAGWTLTDHADRLDERHRDRRLEAGVELALDLSYRHLPTDQQRLLRLVALHPGQDFDAYAAAALTDTALDTAEACLGALFRDHLIQQATAGRYVLHDLVRAYATARAHDHDSPPARRAALTRLYDYYLATTAAAMEILLPGEANVRPHVSPAGTPVPPLTDRPDALGWLDTERPTLVAVASHTATHGWPGHTTRLARTLSRYLQGGHHNDALTMHGHAHRAARDSGDLEGQAHALSGLAIAHLRLGRPDAADDRLRQALELFRRTADTAGQARALFNIGLIAERAGRYPDAIEFKRQALELDRRNGDRIGEATTLGGLGAVMERAGRLDEATDYYRQSLTVSRQTGNPRGEALALHGLGELDVHMGRYEPAGDHLEQALRLYRQIGDRTSEAGALESLGSLHARLDRLDEATEYYQQALTVFQETGNQDHEAWVCNGLGEVSRAAGRTADALTHHTAARAIAGVTGNRHQQARAHAGLGDVHRALADPGRAREEYRQALTHYVDLGLPEADQIRVHLAELDAPEQS</sequence>
<keyword evidence="1" id="KW-0802">TPR repeat</keyword>
<dbReference type="Gene3D" id="3.40.50.300">
    <property type="entry name" value="P-loop containing nucleotide triphosphate hydrolases"/>
    <property type="match status" value="1"/>
</dbReference>
<feature type="repeat" description="TPR" evidence="1">
    <location>
        <begin position="648"/>
        <end position="681"/>
    </location>
</feature>
<dbReference type="InterPro" id="IPR027417">
    <property type="entry name" value="P-loop_NTPase"/>
</dbReference>
<dbReference type="SMART" id="SM00028">
    <property type="entry name" value="TPR"/>
    <property type="match status" value="7"/>
</dbReference>
<comment type="caution">
    <text evidence="3">The sequence shown here is derived from an EMBL/GenBank/DDBJ whole genome shotgun (WGS) entry which is preliminary data.</text>
</comment>
<evidence type="ECO:0000259" key="2">
    <source>
        <dbReference type="Pfam" id="PF00931"/>
    </source>
</evidence>
<dbReference type="EMBL" id="BOMF01000018">
    <property type="protein sequence ID" value="GID43824.1"/>
    <property type="molecule type" value="Genomic_DNA"/>
</dbReference>
<dbReference type="SUPFAM" id="SSF48452">
    <property type="entry name" value="TPR-like"/>
    <property type="match status" value="2"/>
</dbReference>
<evidence type="ECO:0000313" key="3">
    <source>
        <dbReference type="EMBL" id="GID43824.1"/>
    </source>
</evidence>
<feature type="repeat" description="TPR" evidence="1">
    <location>
        <begin position="608"/>
        <end position="641"/>
    </location>
</feature>
<dbReference type="PANTHER" id="PTHR10098:SF108">
    <property type="entry name" value="TETRATRICOPEPTIDE REPEAT PROTEIN 28"/>
    <property type="match status" value="1"/>
</dbReference>